<comment type="function">
    <text evidence="1">PPIases accelerate the folding of proteins. It catalyzes the cis-trans isomerization of proline imidic peptide bonds in oligopeptides.</text>
</comment>
<keyword evidence="3" id="KW-0413">Isomerase</keyword>
<evidence type="ECO:0000313" key="3">
    <source>
        <dbReference type="EMBL" id="TVT33690.1"/>
    </source>
</evidence>
<accession>A0A558BB16</accession>
<organism evidence="3 4">
    <name type="scientific">Amycolatopsis rhizosphaerae</name>
    <dbReference type="NCBI Taxonomy" id="2053003"/>
    <lineage>
        <taxon>Bacteria</taxon>
        <taxon>Bacillati</taxon>
        <taxon>Actinomycetota</taxon>
        <taxon>Actinomycetes</taxon>
        <taxon>Pseudonocardiales</taxon>
        <taxon>Pseudonocardiaceae</taxon>
        <taxon>Amycolatopsis</taxon>
    </lineage>
</organism>
<evidence type="ECO:0000259" key="2">
    <source>
        <dbReference type="PROSITE" id="PS50072"/>
    </source>
</evidence>
<comment type="caution">
    <text evidence="3">The sequence shown here is derived from an EMBL/GenBank/DDBJ whole genome shotgun (WGS) entry which is preliminary data.</text>
</comment>
<dbReference type="SUPFAM" id="SSF50891">
    <property type="entry name" value="Cyclophilin-like"/>
    <property type="match status" value="1"/>
</dbReference>
<dbReference type="OrthoDB" id="5507614at2"/>
<dbReference type="PANTHER" id="PTHR45625:SF3">
    <property type="entry name" value="PEPTIDYL-PROLYL CIS-TRANS ISOMERASE B-RELATED"/>
    <property type="match status" value="1"/>
</dbReference>
<name>A0A558BB16_9PSEU</name>
<dbReference type="InterPro" id="IPR044666">
    <property type="entry name" value="Cyclophilin_A-like"/>
</dbReference>
<dbReference type="InterPro" id="IPR029000">
    <property type="entry name" value="Cyclophilin-like_dom_sf"/>
</dbReference>
<proteinExistence type="predicted"/>
<feature type="non-terminal residue" evidence="3">
    <location>
        <position position="1"/>
    </location>
</feature>
<gene>
    <name evidence="3" type="ORF">FNH05_26935</name>
</gene>
<feature type="domain" description="PPIase cyclophilin-type" evidence="2">
    <location>
        <begin position="1"/>
        <end position="163"/>
    </location>
</feature>
<evidence type="ECO:0000313" key="4">
    <source>
        <dbReference type="Proteomes" id="UP000320011"/>
    </source>
</evidence>
<dbReference type="Proteomes" id="UP000320011">
    <property type="component" value="Unassembled WGS sequence"/>
</dbReference>
<dbReference type="GO" id="GO:0003755">
    <property type="term" value="F:peptidyl-prolyl cis-trans isomerase activity"/>
    <property type="evidence" value="ECO:0007669"/>
    <property type="project" value="InterPro"/>
</dbReference>
<dbReference type="EMBL" id="VJWX01000351">
    <property type="protein sequence ID" value="TVT33690.1"/>
    <property type="molecule type" value="Genomic_DNA"/>
</dbReference>
<dbReference type="InterPro" id="IPR002130">
    <property type="entry name" value="Cyclophilin-type_PPIase_dom"/>
</dbReference>
<reference evidence="3 4" key="1">
    <citation type="submission" date="2019-07" db="EMBL/GenBank/DDBJ databases">
        <authorList>
            <person name="Duangmal K."/>
            <person name="Teo W.F.A."/>
        </authorList>
    </citation>
    <scope>NUCLEOTIDE SEQUENCE [LARGE SCALE GENOMIC DNA]</scope>
    <source>
        <strain evidence="3 4">TBRC 6029</strain>
    </source>
</reference>
<dbReference type="AlphaFoldDB" id="A0A558BB16"/>
<keyword evidence="4" id="KW-1185">Reference proteome</keyword>
<sequence>TEHGTIPLVLDRAKSPCAVRALLFLATKKYFDSSPCHRLVVAVRYKVLQCGDPSGTGWGGPGFTFKDKPPTGLQPARDGKVVYPAGTVAMAEMPGSSYGSQFLLIYGDTEMPASDPIVGTYRETGQATLDAIAAGGVEQATIPGTSLRITRPKTPVVIQSATVAA</sequence>
<dbReference type="RefSeq" id="WP_144591514.1">
    <property type="nucleotide sequence ID" value="NZ_VJWX01000351.1"/>
</dbReference>
<dbReference type="PROSITE" id="PS50072">
    <property type="entry name" value="CSA_PPIASE_2"/>
    <property type="match status" value="1"/>
</dbReference>
<reference evidence="3 4" key="2">
    <citation type="submission" date="2019-08" db="EMBL/GenBank/DDBJ databases">
        <title>Amycolatopsis acidicola sp. nov., isolated from peat swamp forest soil.</title>
        <authorList>
            <person name="Srisuk N."/>
        </authorList>
    </citation>
    <scope>NUCLEOTIDE SEQUENCE [LARGE SCALE GENOMIC DNA]</scope>
    <source>
        <strain evidence="3 4">TBRC 6029</strain>
    </source>
</reference>
<evidence type="ECO:0000256" key="1">
    <source>
        <dbReference type="ARBA" id="ARBA00002388"/>
    </source>
</evidence>
<dbReference type="PANTHER" id="PTHR45625">
    <property type="entry name" value="PEPTIDYL-PROLYL CIS-TRANS ISOMERASE-RELATED"/>
    <property type="match status" value="1"/>
</dbReference>
<dbReference type="Pfam" id="PF00160">
    <property type="entry name" value="Pro_isomerase"/>
    <property type="match status" value="1"/>
</dbReference>
<protein>
    <submittedName>
        <fullName evidence="3">Peptidylprolyl isomerase</fullName>
    </submittedName>
</protein>
<dbReference type="Gene3D" id="2.40.100.10">
    <property type="entry name" value="Cyclophilin-like"/>
    <property type="match status" value="1"/>
</dbReference>